<organism evidence="1 2">
    <name type="scientific">Leifsonia williamsii</name>
    <dbReference type="NCBI Taxonomy" id="3035919"/>
    <lineage>
        <taxon>Bacteria</taxon>
        <taxon>Bacillati</taxon>
        <taxon>Actinomycetota</taxon>
        <taxon>Actinomycetes</taxon>
        <taxon>Micrococcales</taxon>
        <taxon>Microbacteriaceae</taxon>
        <taxon>Leifsonia</taxon>
    </lineage>
</organism>
<proteinExistence type="predicted"/>
<comment type="caution">
    <text evidence="1">The sequence shown here is derived from an EMBL/GenBank/DDBJ whole genome shotgun (WGS) entry which is preliminary data.</text>
</comment>
<evidence type="ECO:0000313" key="1">
    <source>
        <dbReference type="EMBL" id="MDN4616429.1"/>
    </source>
</evidence>
<dbReference type="EMBL" id="JAROCF010000002">
    <property type="protein sequence ID" value="MDN4616429.1"/>
    <property type="molecule type" value="Genomic_DNA"/>
</dbReference>
<evidence type="ECO:0000313" key="2">
    <source>
        <dbReference type="Proteomes" id="UP001174208"/>
    </source>
</evidence>
<name>A0ABT8KG32_9MICO</name>
<dbReference type="RefSeq" id="WP_301209608.1">
    <property type="nucleotide sequence ID" value="NZ_JAROCF010000002.1"/>
</dbReference>
<reference evidence="1" key="1">
    <citation type="submission" date="2023-06" db="EMBL/GenBank/DDBJ databases">
        <title>MT1 and MT2 Draft Genomes of Novel Species.</title>
        <authorList>
            <person name="Venkateswaran K."/>
        </authorList>
    </citation>
    <scope>NUCLEOTIDE SEQUENCE</scope>
    <source>
        <strain evidence="1">F6_8S_P_1B</strain>
    </source>
</reference>
<gene>
    <name evidence="1" type="ORF">P5G50_18430</name>
</gene>
<keyword evidence="2" id="KW-1185">Reference proteome</keyword>
<dbReference type="Proteomes" id="UP001174208">
    <property type="component" value="Unassembled WGS sequence"/>
</dbReference>
<accession>A0ABT8KG32</accession>
<protein>
    <submittedName>
        <fullName evidence="1">Uncharacterized protein</fullName>
    </submittedName>
</protein>
<sequence>MTDSRVVIKGLHQVDAEALASVFREEFPELTITVKTKKKGKK</sequence>